<protein>
    <recommendedName>
        <fullName evidence="1">SF4 helicase domain-containing protein</fullName>
    </recommendedName>
</protein>
<sequence length="469" mass="53811">MSSTQQRVLPENQFTVRRRENIILSSLLFDKECRELAIQKRIETAHFQDKRIKKIIDIFNGLCSSNIPPRLDIIVEQFFPKDEDEPKRKKLLEDLMKLRDTCPPSDVELFKQHTFFLKKHKSLEKLRKLLNQALSMIDKEEQNPSYDKETKTFDFLSNQFDDLIKDFTLDEAKSLNLSEGLIGLVKRIRDQQKNPTISETVSTGYDEIDEKLSGGYRRGVFSLICARPAMGKTVYMLNQAIEAAKKGAKVLFVSIEMDLTQCLQRILSKVSAVKMKKILQPEHITDPEIAELDAAATEAAKLYGKNLFIEEVTSINAPQLESKIKFYQKQFGVELVFVDYIQIMKTRNNNTPKEVSDFSEISYDLRELAKATQVALVLGAQLSRDVEKRDDKRPLDSDLKNSGSFEQDAAAIIHLYRDVVYNKDTEEKRILEVIIGKNRFGEGNITIKLPYDYSVQSIYQKAVQTDTAA</sequence>
<keyword evidence="2" id="KW-0614">Plasmid</keyword>
<dbReference type="RefSeq" id="WP_171778636.1">
    <property type="nucleotide sequence ID" value="NZ_CP045273.1"/>
</dbReference>
<dbReference type="AlphaFoldDB" id="A0A6M6E0M3"/>
<dbReference type="GO" id="GO:0005829">
    <property type="term" value="C:cytosol"/>
    <property type="evidence" value="ECO:0007669"/>
    <property type="project" value="TreeGrafter"/>
</dbReference>
<dbReference type="Gene3D" id="3.40.50.300">
    <property type="entry name" value="P-loop containing nucleotide triphosphate hydrolases"/>
    <property type="match status" value="1"/>
</dbReference>
<organism evidence="2 3">
    <name type="scientific">Priestia megaterium</name>
    <name type="common">Bacillus megaterium</name>
    <dbReference type="NCBI Taxonomy" id="1404"/>
    <lineage>
        <taxon>Bacteria</taxon>
        <taxon>Bacillati</taxon>
        <taxon>Bacillota</taxon>
        <taxon>Bacilli</taxon>
        <taxon>Bacillales</taxon>
        <taxon>Bacillaceae</taxon>
        <taxon>Priestia</taxon>
    </lineage>
</organism>
<evidence type="ECO:0000313" key="3">
    <source>
        <dbReference type="Proteomes" id="UP000501076"/>
    </source>
</evidence>
<geneLocation type="plasmid" evidence="3">
    <name>pfdu301a</name>
</geneLocation>
<accession>A0A6M6E0M3</accession>
<dbReference type="GO" id="GO:0006260">
    <property type="term" value="P:DNA replication"/>
    <property type="evidence" value="ECO:0007669"/>
    <property type="project" value="InterPro"/>
</dbReference>
<dbReference type="PROSITE" id="PS51199">
    <property type="entry name" value="SF4_HELICASE"/>
    <property type="match status" value="1"/>
</dbReference>
<feature type="domain" description="SF4 helicase" evidence="1">
    <location>
        <begin position="194"/>
        <end position="465"/>
    </location>
</feature>
<proteinExistence type="predicted"/>
<evidence type="ECO:0000259" key="1">
    <source>
        <dbReference type="PROSITE" id="PS51199"/>
    </source>
</evidence>
<name>A0A6M6E0M3_PRIMG</name>
<gene>
    <name evidence="2" type="ORF">FDZ14_31620</name>
</gene>
<evidence type="ECO:0000313" key="2">
    <source>
        <dbReference type="EMBL" id="QJX80641.1"/>
    </source>
</evidence>
<dbReference type="EMBL" id="CP045273">
    <property type="protein sequence ID" value="QJX80641.1"/>
    <property type="molecule type" value="Genomic_DNA"/>
</dbReference>
<dbReference type="InterPro" id="IPR007694">
    <property type="entry name" value="DNA_helicase_DnaB-like_C"/>
</dbReference>
<dbReference type="PANTHER" id="PTHR30153">
    <property type="entry name" value="REPLICATIVE DNA HELICASE DNAB"/>
    <property type="match status" value="1"/>
</dbReference>
<dbReference type="InterPro" id="IPR027417">
    <property type="entry name" value="P-loop_NTPase"/>
</dbReference>
<dbReference type="GO" id="GO:0005524">
    <property type="term" value="F:ATP binding"/>
    <property type="evidence" value="ECO:0007669"/>
    <property type="project" value="InterPro"/>
</dbReference>
<dbReference type="SUPFAM" id="SSF52540">
    <property type="entry name" value="P-loop containing nucleoside triphosphate hydrolases"/>
    <property type="match status" value="1"/>
</dbReference>
<reference evidence="2 3" key="1">
    <citation type="submission" date="2019-10" db="EMBL/GenBank/DDBJ databases">
        <title>Complete genome sequences for adaption low water activity.</title>
        <authorList>
            <person name="Zhao L."/>
            <person name="Zhong J."/>
        </authorList>
    </citation>
    <scope>NUCLEOTIDE SEQUENCE [LARGE SCALE GENOMIC DNA]</scope>
    <source>
        <strain evidence="2 3">FDU301</strain>
        <plasmid evidence="3">pfdu301a</plasmid>
    </source>
</reference>
<dbReference type="Proteomes" id="UP000501076">
    <property type="component" value="Plasmid pFDU301A"/>
</dbReference>
<dbReference type="Pfam" id="PF03796">
    <property type="entry name" value="DnaB_C"/>
    <property type="match status" value="1"/>
</dbReference>
<dbReference type="GO" id="GO:0003678">
    <property type="term" value="F:DNA helicase activity"/>
    <property type="evidence" value="ECO:0007669"/>
    <property type="project" value="InterPro"/>
</dbReference>
<dbReference type="PANTHER" id="PTHR30153:SF2">
    <property type="entry name" value="REPLICATIVE DNA HELICASE"/>
    <property type="match status" value="1"/>
</dbReference>